<dbReference type="InterPro" id="IPR047216">
    <property type="entry name" value="Endonuclease_DUF559_bact"/>
</dbReference>
<dbReference type="Pfam" id="PF04480">
    <property type="entry name" value="DUF559"/>
    <property type="match status" value="1"/>
</dbReference>
<dbReference type="CDD" id="cd01038">
    <property type="entry name" value="Endonuclease_DUF559"/>
    <property type="match status" value="1"/>
</dbReference>
<evidence type="ECO:0000259" key="1">
    <source>
        <dbReference type="Pfam" id="PF04480"/>
    </source>
</evidence>
<keyword evidence="3" id="KW-1185">Reference proteome</keyword>
<dbReference type="Proteomes" id="UP000583387">
    <property type="component" value="Unassembled WGS sequence"/>
</dbReference>
<organism evidence="2 3">
    <name type="scientific">Zestomonas carbonaria</name>
    <dbReference type="NCBI Taxonomy" id="2762745"/>
    <lineage>
        <taxon>Bacteria</taxon>
        <taxon>Pseudomonadati</taxon>
        <taxon>Pseudomonadota</taxon>
        <taxon>Gammaproteobacteria</taxon>
        <taxon>Pseudomonadales</taxon>
        <taxon>Pseudomonadaceae</taxon>
        <taxon>Zestomonas</taxon>
    </lineage>
</organism>
<sequence>MTRKKLPLDTEKLAFTRELRTSATDAENLLWRHLRARQIGGCKFRRQHPFPPYVLDFYCQERSLAIELDGGQHLSADGVRYDQRRDGYLRSKGIHILRFSSRDVMVELTAVLERILLEVGE</sequence>
<evidence type="ECO:0000313" key="2">
    <source>
        <dbReference type="EMBL" id="CAD5109050.1"/>
    </source>
</evidence>
<accession>A0A7U7EQ67</accession>
<reference evidence="2 3" key="1">
    <citation type="submission" date="2020-08" db="EMBL/GenBank/DDBJ databases">
        <authorList>
            <person name="Criscuolo A."/>
        </authorList>
    </citation>
    <scope>NUCLEOTIDE SEQUENCE [LARGE SCALE GENOMIC DNA]</scope>
    <source>
        <strain evidence="2">CIP111764</strain>
    </source>
</reference>
<dbReference type="RefSeq" id="WP_187672365.1">
    <property type="nucleotide sequence ID" value="NZ_CAJFCI010000070.1"/>
</dbReference>
<proteinExistence type="predicted"/>
<dbReference type="SUPFAM" id="SSF52980">
    <property type="entry name" value="Restriction endonuclease-like"/>
    <property type="match status" value="1"/>
</dbReference>
<dbReference type="Gene3D" id="3.40.960.10">
    <property type="entry name" value="VSR Endonuclease"/>
    <property type="match status" value="1"/>
</dbReference>
<evidence type="ECO:0000313" key="3">
    <source>
        <dbReference type="Proteomes" id="UP000583387"/>
    </source>
</evidence>
<dbReference type="InterPro" id="IPR007569">
    <property type="entry name" value="DUF559"/>
</dbReference>
<protein>
    <recommendedName>
        <fullName evidence="1">DUF559 domain-containing protein</fullName>
    </recommendedName>
</protein>
<dbReference type="AlphaFoldDB" id="A0A7U7EQ67"/>
<name>A0A7U7EQ67_9GAMM</name>
<dbReference type="InterPro" id="IPR011335">
    <property type="entry name" value="Restrct_endonuc-II-like"/>
</dbReference>
<feature type="domain" description="DUF559" evidence="1">
    <location>
        <begin position="13"/>
        <end position="118"/>
    </location>
</feature>
<dbReference type="PANTHER" id="PTHR38590">
    <property type="entry name" value="BLL0828 PROTEIN"/>
    <property type="match status" value="1"/>
</dbReference>
<gene>
    <name evidence="2" type="ORF">PSEWESI4_03346</name>
</gene>
<dbReference type="PANTHER" id="PTHR38590:SF1">
    <property type="entry name" value="BLL0828 PROTEIN"/>
    <property type="match status" value="1"/>
</dbReference>
<comment type="caution">
    <text evidence="2">The sequence shown here is derived from an EMBL/GenBank/DDBJ whole genome shotgun (WGS) entry which is preliminary data.</text>
</comment>
<dbReference type="EMBL" id="CAJFCI010000070">
    <property type="protein sequence ID" value="CAD5109050.1"/>
    <property type="molecule type" value="Genomic_DNA"/>
</dbReference>